<evidence type="ECO:0000313" key="3">
    <source>
        <dbReference type="EMBL" id="EUD67269.1"/>
    </source>
</evidence>
<evidence type="ECO:0000313" key="4">
    <source>
        <dbReference type="Proteomes" id="UP000030640"/>
    </source>
</evidence>
<reference evidence="3 4" key="1">
    <citation type="submission" date="2013-02" db="EMBL/GenBank/DDBJ databases">
        <title>The Genome Sequence of Plasmodium inui San Antonio 1.</title>
        <authorList>
            <consortium name="The Broad Institute Genome Sequencing Platform"/>
            <consortium name="The Broad Institute Genome Sequencing Center for Infectious Disease"/>
            <person name="Neafsey D."/>
            <person name="Cheeseman I."/>
            <person name="Volkman S."/>
            <person name="Adams J."/>
            <person name="Walker B."/>
            <person name="Young S.K."/>
            <person name="Zeng Q."/>
            <person name="Gargeya S."/>
            <person name="Fitzgerald M."/>
            <person name="Haas B."/>
            <person name="Abouelleil A."/>
            <person name="Alvarado L."/>
            <person name="Arachchi H.M."/>
            <person name="Berlin A.M."/>
            <person name="Chapman S.B."/>
            <person name="Dewar J."/>
            <person name="Goldberg J."/>
            <person name="Griggs A."/>
            <person name="Gujja S."/>
            <person name="Hansen M."/>
            <person name="Howarth C."/>
            <person name="Imamovic A."/>
            <person name="Larimer J."/>
            <person name="McCowan C."/>
            <person name="Murphy C."/>
            <person name="Neiman D."/>
            <person name="Pearson M."/>
            <person name="Priest M."/>
            <person name="Roberts A."/>
            <person name="Saif S."/>
            <person name="Shea T."/>
            <person name="Sisk P."/>
            <person name="Sykes S."/>
            <person name="Wortman J."/>
            <person name="Nusbaum C."/>
            <person name="Birren B."/>
        </authorList>
    </citation>
    <scope>NUCLEOTIDE SEQUENCE [LARGE SCALE GENOMIC DNA]</scope>
    <source>
        <strain evidence="3 4">San Antonio 1</strain>
    </source>
</reference>
<protein>
    <submittedName>
        <fullName evidence="3">Uncharacterized protein</fullName>
    </submittedName>
</protein>
<feature type="compositionally biased region" description="Basic residues" evidence="1">
    <location>
        <begin position="81"/>
        <end position="107"/>
    </location>
</feature>
<dbReference type="OrthoDB" id="340611at2759"/>
<feature type="transmembrane region" description="Helical" evidence="2">
    <location>
        <begin position="1350"/>
        <end position="1370"/>
    </location>
</feature>
<feature type="compositionally biased region" description="Basic and acidic residues" evidence="1">
    <location>
        <begin position="953"/>
        <end position="969"/>
    </location>
</feature>
<gene>
    <name evidence="3" type="ORF">C922_02419</name>
</gene>
<feature type="compositionally biased region" description="Polar residues" evidence="1">
    <location>
        <begin position="925"/>
        <end position="937"/>
    </location>
</feature>
<evidence type="ECO:0000256" key="1">
    <source>
        <dbReference type="SAM" id="MobiDB-lite"/>
    </source>
</evidence>
<dbReference type="VEuPathDB" id="PlasmoDB:C922_02419"/>
<keyword evidence="2" id="KW-0472">Membrane</keyword>
<feature type="compositionally biased region" description="Basic and acidic residues" evidence="1">
    <location>
        <begin position="729"/>
        <end position="743"/>
    </location>
</feature>
<feature type="region of interest" description="Disordered" evidence="1">
    <location>
        <begin position="807"/>
        <end position="832"/>
    </location>
</feature>
<accession>W7ADW5</accession>
<dbReference type="RefSeq" id="XP_008816240.1">
    <property type="nucleotide sequence ID" value="XM_008818018.1"/>
</dbReference>
<proteinExistence type="predicted"/>
<keyword evidence="2" id="KW-0812">Transmembrane</keyword>
<feature type="compositionally biased region" description="Basic and acidic residues" evidence="1">
    <location>
        <begin position="898"/>
        <end position="921"/>
    </location>
</feature>
<feature type="transmembrane region" description="Helical" evidence="2">
    <location>
        <begin position="548"/>
        <end position="565"/>
    </location>
</feature>
<sequence>MSTWINKKLISISEKVIENVIESLANKNTHIDNIQNMQGTQLGKIISKVISSKYFFKNDDICYNSRNLDFIWNMKSMAKRRKKRIRKDKVKRIKKRTSKGRKSKRGSNSRSLPGHGTQEEEEADCKQDSYDNIYIDSRSPNYLNIDESYIRTCPALNTNEAGEGEHQEKETSLKKDIITCNSSVQSVFSEAPEGVTSVKSNAASSYGPCAEYTTDGSRRSSKRTSQGTAGSNSGGTSPRSSHKSAGDNSEEESINRSTNTSVSSEANDSSSRGSSKRIITSSSEVAKRESSFNSNQYAEARENYMIQKQAHLCRVNLFIKEAKLLFFNKDVNISDISIFVTTIMEEKKYVGKLRKLSSRTLPMNNLIINECIKHNVKDIYTDIVINIKYRNKKKNNEEIILGRVIIPFFLLLNTYRYKIKNIRNRIKYCTKCFLWLHIFPSNNKLFNYKFFKPVEGFEEYGMLNPLYTLGFLNIKMKIIFKKNPLLLTLYSNMRKPLFYYKLPVQFEPLYCQYYSENFFVYVTQLPIWIYKFFYLFNPRRIEIIPLNCYDYVFILSFWLFFFRLIVISPFFLIFVHFFFCLIFISLSYKFGHVSYSSSSMAYNFRPVHVKKRTHHWNRGEAKSPQTHQMLLPENRRNVRFFDSKCRQVPISANDIDSNYCGGGRGTNAQGGIDTNAQGGMDTNAQHGENGCPLRGGQLLLQSRPLEERPPGGSNSFDVPQLVVTSEELKRIPSEHRHGGEHSKSGTSQKNDEFYGEASRRMNNQNEFSSNGSFYGGSLNSPEKCPPKDGAYHVAHFKIEENCFVKQPNLDHEDEESNGKMKDGEQERPEEKKKKSLIHFMQNTPDEINNKLTNVTKFAKKIQNMMFDSSDKNPLDFFNMGSHANGLAGLFNGMNEKRRKAEGETPKGEDQTDKVGDLHHWGDSQIKGSQGRNPQVDNSIRGRNHPGGSNQPSDSEHKQLNTSKQGKESAQRTYRAEQNGMERSIQREVHTDHSAADSSSCHNGKDEYLAQYKTEVSVDGVANSNALEAAKLVNRSHMTRGSDAIPSSDHMGVVEESPFSNSNTSLESKFLRKNFLFDAIKNNLASPNGKEAAELAMKNDASVTNEKKDMFAFKKKYAFTPIVKSPFHNFYLFFNSIDGKKTSIFSNNVDVPNVHLLLKRFIMLITLTQNFTGAFTMVYEKVNYAFNWDFTCYTFVNLVILFFLSYGFSFIFYAMSFVPLLFYRLLLFLLISVLLIRSYELTEVGHRASLYYERVRKKKVPWWRYAWRLLSRMGTRVVKAKRKRNAQEEIEHDHEVPARRHDQAAIPHFVRRLFRSVYRAVRRSVRRFVRHTICRFFQVTFKQVDKMLRRGVVYIYFLIFFLKNWVTRLLILKDIEHMKIAKMQGFKNLFFFIHNRMMRRDAGMKLFLRSNESYPSSGHSRAGDPVGGTPKRVDNMKDGSIDEKHNKNFIHTHMYDNYKNADSCIYSSSDKDASSVRNGGYGADHFARDGSDDDRKSLSQLTDNGTMNVNVDIFLHYYFKRRKYDLFNNIININRNHIYSYKDINLLQSNDDQNISPLNYAEYLNIEHNYSSSYDNNKKRS</sequence>
<organism evidence="3 4">
    <name type="scientific">Plasmodium inui San Antonio 1</name>
    <dbReference type="NCBI Taxonomy" id="1237626"/>
    <lineage>
        <taxon>Eukaryota</taxon>
        <taxon>Sar</taxon>
        <taxon>Alveolata</taxon>
        <taxon>Apicomplexa</taxon>
        <taxon>Aconoidasida</taxon>
        <taxon>Haemosporida</taxon>
        <taxon>Plasmodiidae</taxon>
        <taxon>Plasmodium</taxon>
        <taxon>Plasmodium (Plasmodium)</taxon>
    </lineage>
</organism>
<dbReference type="EMBL" id="KI965467">
    <property type="protein sequence ID" value="EUD67269.1"/>
    <property type="molecule type" value="Genomic_DNA"/>
</dbReference>
<feature type="region of interest" description="Disordered" evidence="1">
    <location>
        <begin position="81"/>
        <end position="128"/>
    </location>
</feature>
<feature type="transmembrane region" description="Helical" evidence="2">
    <location>
        <begin position="1220"/>
        <end position="1238"/>
    </location>
</feature>
<keyword evidence="4" id="KW-1185">Reference proteome</keyword>
<feature type="transmembrane region" description="Helical" evidence="2">
    <location>
        <begin position="1156"/>
        <end position="1177"/>
    </location>
</feature>
<feature type="compositionally biased region" description="Polar residues" evidence="1">
    <location>
        <begin position="223"/>
        <end position="239"/>
    </location>
</feature>
<dbReference type="Proteomes" id="UP000030640">
    <property type="component" value="Unassembled WGS sequence"/>
</dbReference>
<feature type="transmembrane region" description="Helical" evidence="2">
    <location>
        <begin position="571"/>
        <end position="590"/>
    </location>
</feature>
<feature type="compositionally biased region" description="Basic and acidic residues" evidence="1">
    <location>
        <begin position="983"/>
        <end position="994"/>
    </location>
</feature>
<feature type="region of interest" description="Disordered" evidence="1">
    <location>
        <begin position="898"/>
        <end position="1002"/>
    </location>
</feature>
<feature type="region of interest" description="Disordered" evidence="1">
    <location>
        <begin position="1038"/>
        <end position="1057"/>
    </location>
</feature>
<keyword evidence="2" id="KW-1133">Transmembrane helix</keyword>
<dbReference type="GeneID" id="20037693"/>
<evidence type="ECO:0000256" key="2">
    <source>
        <dbReference type="SAM" id="Phobius"/>
    </source>
</evidence>
<feature type="region of interest" description="Disordered" evidence="1">
    <location>
        <begin position="729"/>
        <end position="750"/>
    </location>
</feature>
<feature type="transmembrane region" description="Helical" evidence="2">
    <location>
        <begin position="1189"/>
        <end position="1214"/>
    </location>
</feature>
<feature type="compositionally biased region" description="Polar residues" evidence="1">
    <location>
        <begin position="255"/>
        <end position="284"/>
    </location>
</feature>
<feature type="compositionally biased region" description="Basic and acidic residues" evidence="1">
    <location>
        <begin position="816"/>
        <end position="832"/>
    </location>
</feature>
<feature type="region of interest" description="Disordered" evidence="1">
    <location>
        <begin position="189"/>
        <end position="285"/>
    </location>
</feature>
<name>W7ADW5_9APIC</name>